<evidence type="ECO:0000256" key="3">
    <source>
        <dbReference type="ARBA" id="ARBA00022516"/>
    </source>
</evidence>
<dbReference type="AlphaFoldDB" id="A0A0K9PBQ5"/>
<gene>
    <name evidence="13" type="ORF">ZOSMA_29G00550</name>
</gene>
<organism evidence="13 14">
    <name type="scientific">Zostera marina</name>
    <name type="common">Eelgrass</name>
    <dbReference type="NCBI Taxonomy" id="29655"/>
    <lineage>
        <taxon>Eukaryota</taxon>
        <taxon>Viridiplantae</taxon>
        <taxon>Streptophyta</taxon>
        <taxon>Embryophyta</taxon>
        <taxon>Tracheophyta</taxon>
        <taxon>Spermatophyta</taxon>
        <taxon>Magnoliopsida</taxon>
        <taxon>Liliopsida</taxon>
        <taxon>Zosteraceae</taxon>
        <taxon>Zostera</taxon>
    </lineage>
</organism>
<keyword evidence="9" id="KW-0560">Oxidoreductase</keyword>
<evidence type="ECO:0000256" key="5">
    <source>
        <dbReference type="ARBA" id="ARBA00022643"/>
    </source>
</evidence>
<dbReference type="SUPFAM" id="SSF51395">
    <property type="entry name" value="FMN-linked oxidoreductases"/>
    <property type="match status" value="1"/>
</dbReference>
<accession>A0A0K9PBQ5</accession>
<evidence type="ECO:0000256" key="7">
    <source>
        <dbReference type="ARBA" id="ARBA00022832"/>
    </source>
</evidence>
<proteinExistence type="inferred from homology"/>
<dbReference type="GO" id="GO:0009695">
    <property type="term" value="P:jasmonic acid biosynthetic process"/>
    <property type="evidence" value="ECO:0000318"/>
    <property type="project" value="GO_Central"/>
</dbReference>
<evidence type="ECO:0000259" key="12">
    <source>
        <dbReference type="Pfam" id="PF00724"/>
    </source>
</evidence>
<evidence type="ECO:0000256" key="9">
    <source>
        <dbReference type="ARBA" id="ARBA00023002"/>
    </source>
</evidence>
<dbReference type="EMBL" id="LFYR01000980">
    <property type="protein sequence ID" value="KMZ66406.1"/>
    <property type="molecule type" value="Genomic_DNA"/>
</dbReference>
<name>A0A0K9PBQ5_ZOSMR</name>
<dbReference type="FunFam" id="3.20.20.70:FF:000073">
    <property type="entry name" value="12-oxophytodienoate reductase 3"/>
    <property type="match status" value="1"/>
</dbReference>
<dbReference type="Proteomes" id="UP000036987">
    <property type="component" value="Unassembled WGS sequence"/>
</dbReference>
<dbReference type="CDD" id="cd02933">
    <property type="entry name" value="OYE_like_FMN"/>
    <property type="match status" value="1"/>
</dbReference>
<comment type="similarity">
    <text evidence="2">Belongs to the NADH:flavin oxidoreductase/NADH oxidase family.</text>
</comment>
<evidence type="ECO:0000313" key="14">
    <source>
        <dbReference type="Proteomes" id="UP000036987"/>
    </source>
</evidence>
<dbReference type="GO" id="GO:0031408">
    <property type="term" value="P:oxylipin biosynthetic process"/>
    <property type="evidence" value="ECO:0000318"/>
    <property type="project" value="GO_Central"/>
</dbReference>
<evidence type="ECO:0000256" key="4">
    <source>
        <dbReference type="ARBA" id="ARBA00022630"/>
    </source>
</evidence>
<evidence type="ECO:0000256" key="2">
    <source>
        <dbReference type="ARBA" id="ARBA00005979"/>
    </source>
</evidence>
<evidence type="ECO:0000256" key="10">
    <source>
        <dbReference type="ARBA" id="ARBA00023098"/>
    </source>
</evidence>
<dbReference type="GO" id="GO:0016629">
    <property type="term" value="F:12-oxophytodienoate reductase activity"/>
    <property type="evidence" value="ECO:0000318"/>
    <property type="project" value="GO_Central"/>
</dbReference>
<evidence type="ECO:0000256" key="11">
    <source>
        <dbReference type="ARBA" id="ARBA00023160"/>
    </source>
</evidence>
<dbReference type="GO" id="GO:0010181">
    <property type="term" value="F:FMN binding"/>
    <property type="evidence" value="ECO:0007669"/>
    <property type="project" value="InterPro"/>
</dbReference>
<dbReference type="OrthoDB" id="1663137at2759"/>
<evidence type="ECO:0000256" key="6">
    <source>
        <dbReference type="ARBA" id="ARBA00022767"/>
    </source>
</evidence>
<dbReference type="InterPro" id="IPR001155">
    <property type="entry name" value="OxRdtase_FMN_N"/>
</dbReference>
<dbReference type="PANTHER" id="PTHR22893">
    <property type="entry name" value="NADH OXIDOREDUCTASE-RELATED"/>
    <property type="match status" value="1"/>
</dbReference>
<protein>
    <submittedName>
        <fullName evidence="13">12-oxophytodienoate reductase</fullName>
    </submittedName>
</protein>
<evidence type="ECO:0000313" key="13">
    <source>
        <dbReference type="EMBL" id="KMZ66406.1"/>
    </source>
</evidence>
<keyword evidence="11" id="KW-0275">Fatty acid biosynthesis</keyword>
<dbReference type="STRING" id="29655.A0A0K9PBQ5"/>
<keyword evidence="7" id="KW-0276">Fatty acid metabolism</keyword>
<reference evidence="14" key="1">
    <citation type="journal article" date="2016" name="Nature">
        <title>The genome of the seagrass Zostera marina reveals angiosperm adaptation to the sea.</title>
        <authorList>
            <person name="Olsen J.L."/>
            <person name="Rouze P."/>
            <person name="Verhelst B."/>
            <person name="Lin Y.-C."/>
            <person name="Bayer T."/>
            <person name="Collen J."/>
            <person name="Dattolo E."/>
            <person name="De Paoli E."/>
            <person name="Dittami S."/>
            <person name="Maumus F."/>
            <person name="Michel G."/>
            <person name="Kersting A."/>
            <person name="Lauritano C."/>
            <person name="Lohaus R."/>
            <person name="Toepel M."/>
            <person name="Tonon T."/>
            <person name="Vanneste K."/>
            <person name="Amirebrahimi M."/>
            <person name="Brakel J."/>
            <person name="Bostroem C."/>
            <person name="Chovatia M."/>
            <person name="Grimwood J."/>
            <person name="Jenkins J.W."/>
            <person name="Jueterbock A."/>
            <person name="Mraz A."/>
            <person name="Stam W.T."/>
            <person name="Tice H."/>
            <person name="Bornberg-Bauer E."/>
            <person name="Green P.J."/>
            <person name="Pearson G.A."/>
            <person name="Procaccini G."/>
            <person name="Duarte C.M."/>
            <person name="Schmutz J."/>
            <person name="Reusch T.B.H."/>
            <person name="Van de Peer Y."/>
        </authorList>
    </citation>
    <scope>NUCLEOTIDE SEQUENCE [LARGE SCALE GENOMIC DNA]</scope>
    <source>
        <strain evidence="14">cv. Finnish</strain>
    </source>
</reference>
<keyword evidence="5" id="KW-0288">FMN</keyword>
<keyword evidence="6" id="KW-0925">Oxylipin biosynthesis</keyword>
<evidence type="ECO:0000256" key="8">
    <source>
        <dbReference type="ARBA" id="ARBA00022857"/>
    </source>
</evidence>
<comment type="cofactor">
    <cofactor evidence="1">
        <name>FMN</name>
        <dbReference type="ChEBI" id="CHEBI:58210"/>
    </cofactor>
</comment>
<dbReference type="OMA" id="CNDESSK"/>
<comment type="caution">
    <text evidence="13">The sequence shown here is derived from an EMBL/GenBank/DDBJ whole genome shotgun (WGS) entry which is preliminary data.</text>
</comment>
<keyword evidence="4" id="KW-0285">Flavoprotein</keyword>
<dbReference type="Pfam" id="PF00724">
    <property type="entry name" value="Oxidored_FMN"/>
    <property type="match status" value="1"/>
</dbReference>
<sequence>MSSVQELTLFSPYKMASFDLAHRVVLAPMSRCRSLNGIPQPANVEYYTQRTTPGGLLISEGTCISPTAPGFPHSPGIFTDEQINAWKKVVDAVHAKGGVFFCQLWHCGRSSSQAVYQPRGIAPVSSTDNPISSKCEIHLPDGKYGQFSRPRRLSSAEITSVVDDYRQASINALKAGFDGVEVHGAHGYLIDQFLKDGVNDRIDEYGGNLTNRCRFVVEILRSICSAIGSDRVALRISPTIEIMEATDSDPMSLGLAVIGELNNLPRLAYLHVTQPRWVARLNGDEEEEIEMMLKWKEAYQGCFMGSGGYTKELGMKAVAGGDVDLVSYGRFFLSNPDLVQRFKTDAGLNPYDKDTFYTYDPVVGYTDYPFMKTEQ</sequence>
<keyword evidence="3" id="KW-0444">Lipid biosynthesis</keyword>
<dbReference type="GO" id="GO:0005777">
    <property type="term" value="C:peroxisome"/>
    <property type="evidence" value="ECO:0000318"/>
    <property type="project" value="GO_Central"/>
</dbReference>
<dbReference type="Gene3D" id="3.20.20.70">
    <property type="entry name" value="Aldolase class I"/>
    <property type="match status" value="1"/>
</dbReference>
<dbReference type="InterPro" id="IPR045247">
    <property type="entry name" value="Oye-like"/>
</dbReference>
<keyword evidence="14" id="KW-1185">Reference proteome</keyword>
<evidence type="ECO:0000256" key="1">
    <source>
        <dbReference type="ARBA" id="ARBA00001917"/>
    </source>
</evidence>
<keyword evidence="10" id="KW-0443">Lipid metabolism</keyword>
<dbReference type="InterPro" id="IPR013785">
    <property type="entry name" value="Aldolase_TIM"/>
</dbReference>
<keyword evidence="8" id="KW-0521">NADP</keyword>
<dbReference type="PANTHER" id="PTHR22893:SF112">
    <property type="entry name" value="12-OXOPHYTODIENOATE REDUCTASE 3"/>
    <property type="match status" value="1"/>
</dbReference>
<feature type="domain" description="NADH:flavin oxidoreductase/NADH oxidase N-terminal" evidence="12">
    <location>
        <begin position="9"/>
        <end position="345"/>
    </location>
</feature>